<organism evidence="4 5">
    <name type="scientific">Aspergillus cavernicola</name>
    <dbReference type="NCBI Taxonomy" id="176166"/>
    <lineage>
        <taxon>Eukaryota</taxon>
        <taxon>Fungi</taxon>
        <taxon>Dikarya</taxon>
        <taxon>Ascomycota</taxon>
        <taxon>Pezizomycotina</taxon>
        <taxon>Eurotiomycetes</taxon>
        <taxon>Eurotiomycetidae</taxon>
        <taxon>Eurotiales</taxon>
        <taxon>Aspergillaceae</taxon>
        <taxon>Aspergillus</taxon>
        <taxon>Aspergillus subgen. Nidulantes</taxon>
    </lineage>
</organism>
<dbReference type="PRINTS" id="PR01415">
    <property type="entry name" value="ANKYRIN"/>
</dbReference>
<evidence type="ECO:0000256" key="2">
    <source>
        <dbReference type="ARBA" id="ARBA00023043"/>
    </source>
</evidence>
<keyword evidence="2 3" id="KW-0040">ANK repeat</keyword>
<feature type="repeat" description="ANK" evidence="3">
    <location>
        <begin position="21"/>
        <end position="55"/>
    </location>
</feature>
<comment type="caution">
    <text evidence="4">The sequence shown here is derived from an EMBL/GenBank/DDBJ whole genome shotgun (WGS) entry which is preliminary data.</text>
</comment>
<evidence type="ECO:0000313" key="4">
    <source>
        <dbReference type="EMBL" id="KAL2819051.1"/>
    </source>
</evidence>
<keyword evidence="1" id="KW-0677">Repeat</keyword>
<dbReference type="PANTHER" id="PTHR24124:SF14">
    <property type="entry name" value="CHROMOSOME UNDETERMINED SCAFFOLD_25, WHOLE GENOME SHOTGUN SEQUENCE"/>
    <property type="match status" value="1"/>
</dbReference>
<dbReference type="SUPFAM" id="SSF48403">
    <property type="entry name" value="Ankyrin repeat"/>
    <property type="match status" value="1"/>
</dbReference>
<evidence type="ECO:0000313" key="5">
    <source>
        <dbReference type="Proteomes" id="UP001610335"/>
    </source>
</evidence>
<reference evidence="4 5" key="1">
    <citation type="submission" date="2024-07" db="EMBL/GenBank/DDBJ databases">
        <title>Section-level genome sequencing and comparative genomics of Aspergillus sections Usti and Cavernicolus.</title>
        <authorList>
            <consortium name="Lawrence Berkeley National Laboratory"/>
            <person name="Nybo J.L."/>
            <person name="Vesth T.C."/>
            <person name="Theobald S."/>
            <person name="Frisvad J.C."/>
            <person name="Larsen T.O."/>
            <person name="Kjaerboelling I."/>
            <person name="Rothschild-Mancinelli K."/>
            <person name="Lyhne E.K."/>
            <person name="Kogle M.E."/>
            <person name="Barry K."/>
            <person name="Clum A."/>
            <person name="Na H."/>
            <person name="Ledsgaard L."/>
            <person name="Lin J."/>
            <person name="Lipzen A."/>
            <person name="Kuo A."/>
            <person name="Riley R."/>
            <person name="Mondo S."/>
            <person name="LaButti K."/>
            <person name="Haridas S."/>
            <person name="Pangalinan J."/>
            <person name="Salamov A.A."/>
            <person name="Simmons B.A."/>
            <person name="Magnuson J.K."/>
            <person name="Chen J."/>
            <person name="Drula E."/>
            <person name="Henrissat B."/>
            <person name="Wiebenga A."/>
            <person name="Lubbers R.J."/>
            <person name="Gomes A.C."/>
            <person name="Makela M.R."/>
            <person name="Stajich J."/>
            <person name="Grigoriev I.V."/>
            <person name="Mortensen U.H."/>
            <person name="De vries R.P."/>
            <person name="Baker S.E."/>
            <person name="Andersen M.R."/>
        </authorList>
    </citation>
    <scope>NUCLEOTIDE SEQUENCE [LARGE SCALE GENOMIC DNA]</scope>
    <source>
        <strain evidence="4 5">CBS 600.67</strain>
    </source>
</reference>
<protein>
    <submittedName>
        <fullName evidence="4">Ankyrin repeat-containing domain protein</fullName>
    </submittedName>
</protein>
<sequence>MKIEKTGKPIPTGDREAGEAEWRTPLHFAVDRRQVRVDVVRYLLHKGADVDHVTRFGETAVYLAAERGNGRVVKELLRELPRLDQKTEGDEETVLHAAAAHCSLAVVKMLVEAGAGVYARDQKGRSILEYARKARWTETVQWITKNTTLETLVEEPF</sequence>
<dbReference type="InterPro" id="IPR002110">
    <property type="entry name" value="Ankyrin_rpt"/>
</dbReference>
<accession>A0ABR4HU90</accession>
<dbReference type="SMART" id="SM00248">
    <property type="entry name" value="ANK"/>
    <property type="match status" value="3"/>
</dbReference>
<evidence type="ECO:0000256" key="1">
    <source>
        <dbReference type="ARBA" id="ARBA00022737"/>
    </source>
</evidence>
<dbReference type="Gene3D" id="1.25.40.20">
    <property type="entry name" value="Ankyrin repeat-containing domain"/>
    <property type="match status" value="1"/>
</dbReference>
<dbReference type="Pfam" id="PF12796">
    <property type="entry name" value="Ank_2"/>
    <property type="match status" value="1"/>
</dbReference>
<name>A0ABR4HU90_9EURO</name>
<proteinExistence type="predicted"/>
<dbReference type="EMBL" id="JBFXLS010000079">
    <property type="protein sequence ID" value="KAL2819051.1"/>
    <property type="molecule type" value="Genomic_DNA"/>
</dbReference>
<dbReference type="PANTHER" id="PTHR24124">
    <property type="entry name" value="ANKYRIN REPEAT FAMILY A"/>
    <property type="match status" value="1"/>
</dbReference>
<gene>
    <name evidence="4" type="ORF">BDW59DRAFT_165207</name>
</gene>
<keyword evidence="5" id="KW-1185">Reference proteome</keyword>
<dbReference type="PROSITE" id="PS50297">
    <property type="entry name" value="ANK_REP_REGION"/>
    <property type="match status" value="2"/>
</dbReference>
<dbReference type="PROSITE" id="PS50088">
    <property type="entry name" value="ANK_REPEAT"/>
    <property type="match status" value="2"/>
</dbReference>
<evidence type="ECO:0000256" key="3">
    <source>
        <dbReference type="PROSITE-ProRule" id="PRU00023"/>
    </source>
</evidence>
<dbReference type="Proteomes" id="UP001610335">
    <property type="component" value="Unassembled WGS sequence"/>
</dbReference>
<dbReference type="InterPro" id="IPR036770">
    <property type="entry name" value="Ankyrin_rpt-contain_sf"/>
</dbReference>
<feature type="repeat" description="ANK" evidence="3">
    <location>
        <begin position="90"/>
        <end position="122"/>
    </location>
</feature>